<dbReference type="NCBIfam" id="TIGR01473">
    <property type="entry name" value="cyoE_ctaB"/>
    <property type="match status" value="1"/>
</dbReference>
<dbReference type="GO" id="GO:0048034">
    <property type="term" value="P:heme O biosynthetic process"/>
    <property type="evidence" value="ECO:0007669"/>
    <property type="project" value="UniProtKB-UniRule"/>
</dbReference>
<keyword evidence="6 9" id="KW-0350">Heme biosynthesis</keyword>
<feature type="transmembrane region" description="Helical" evidence="9">
    <location>
        <begin position="21"/>
        <end position="43"/>
    </location>
</feature>
<gene>
    <name evidence="9" type="primary">ctaB</name>
    <name evidence="10" type="ORF">EG19_02690</name>
</gene>
<keyword evidence="11" id="KW-1185">Reference proteome</keyword>
<feature type="transmembrane region" description="Helical" evidence="9">
    <location>
        <begin position="214"/>
        <end position="235"/>
    </location>
</feature>
<dbReference type="PANTHER" id="PTHR43448">
    <property type="entry name" value="PROTOHEME IX FARNESYLTRANSFERASE, MITOCHONDRIAL"/>
    <property type="match status" value="1"/>
</dbReference>
<comment type="pathway">
    <text evidence="9">Porphyrin-containing compound metabolism; heme O biosynthesis; heme O from protoheme: step 1/1.</text>
</comment>
<evidence type="ECO:0000256" key="1">
    <source>
        <dbReference type="ARBA" id="ARBA00004141"/>
    </source>
</evidence>
<dbReference type="UniPathway" id="UPA00834">
    <property type="reaction ID" value="UER00712"/>
</dbReference>
<dbReference type="OrthoDB" id="9814417at2"/>
<feature type="transmembrane region" description="Helical" evidence="9">
    <location>
        <begin position="144"/>
        <end position="163"/>
    </location>
</feature>
<dbReference type="AlphaFoldDB" id="A0A062XZI9"/>
<comment type="miscellaneous">
    <text evidence="9">Carbon 2 of the heme B porphyrin ring is defined according to the Fischer nomenclature.</text>
</comment>
<comment type="similarity">
    <text evidence="9">Belongs to the UbiA prenyltransferase family. Protoheme IX farnesyltransferase subfamily.</text>
</comment>
<organism evidence="10 11">
    <name type="scientific">Thermoanaerobaculum aquaticum</name>
    <dbReference type="NCBI Taxonomy" id="1312852"/>
    <lineage>
        <taxon>Bacteria</taxon>
        <taxon>Pseudomonadati</taxon>
        <taxon>Acidobacteriota</taxon>
        <taxon>Thermoanaerobaculia</taxon>
        <taxon>Thermoanaerobaculales</taxon>
        <taxon>Thermoanaerobaculaceae</taxon>
        <taxon>Thermoanaerobaculum</taxon>
    </lineage>
</organism>
<feature type="transmembrane region" description="Helical" evidence="9">
    <location>
        <begin position="119"/>
        <end position="137"/>
    </location>
</feature>
<feature type="transmembrane region" description="Helical" evidence="9">
    <location>
        <begin position="169"/>
        <end position="193"/>
    </location>
</feature>
<dbReference type="RefSeq" id="WP_053335024.1">
    <property type="nucleotide sequence ID" value="NZ_JMFG01000016.1"/>
</dbReference>
<dbReference type="InterPro" id="IPR000537">
    <property type="entry name" value="UbiA_prenyltransferase"/>
</dbReference>
<dbReference type="HAMAP" id="MF_00154">
    <property type="entry name" value="CyoE_CtaB"/>
    <property type="match status" value="1"/>
</dbReference>
<comment type="catalytic activity">
    <reaction evidence="8 9">
        <text>heme b + (2E,6E)-farnesyl diphosphate + H2O = Fe(II)-heme o + diphosphate</text>
        <dbReference type="Rhea" id="RHEA:28070"/>
        <dbReference type="ChEBI" id="CHEBI:15377"/>
        <dbReference type="ChEBI" id="CHEBI:33019"/>
        <dbReference type="ChEBI" id="CHEBI:60344"/>
        <dbReference type="ChEBI" id="CHEBI:60530"/>
        <dbReference type="ChEBI" id="CHEBI:175763"/>
        <dbReference type="EC" id="2.5.1.141"/>
    </reaction>
</comment>
<keyword evidence="7 9" id="KW-0472">Membrane</keyword>
<protein>
    <recommendedName>
        <fullName evidence="9">Protoheme IX farnesyltransferase</fullName>
        <ecNumber evidence="9">2.5.1.141</ecNumber>
    </recommendedName>
    <alternativeName>
        <fullName evidence="9">Heme B farnesyltransferase</fullName>
    </alternativeName>
    <alternativeName>
        <fullName evidence="9">Heme O synthase</fullName>
    </alternativeName>
</protein>
<comment type="function">
    <text evidence="9">Converts heme B (protoheme IX) to heme O by substitution of the vinyl group on carbon 2 of heme B porphyrin ring with a hydroxyethyl farnesyl side group.</text>
</comment>
<evidence type="ECO:0000256" key="3">
    <source>
        <dbReference type="ARBA" id="ARBA00022679"/>
    </source>
</evidence>
<dbReference type="Proteomes" id="UP000027284">
    <property type="component" value="Unassembled WGS sequence"/>
</dbReference>
<feature type="transmembrane region" description="Helical" evidence="9">
    <location>
        <begin position="49"/>
        <end position="70"/>
    </location>
</feature>
<evidence type="ECO:0000256" key="7">
    <source>
        <dbReference type="ARBA" id="ARBA00023136"/>
    </source>
</evidence>
<dbReference type="GO" id="GO:0008495">
    <property type="term" value="F:protoheme IX farnesyltransferase activity"/>
    <property type="evidence" value="ECO:0007669"/>
    <property type="project" value="UniProtKB-UniRule"/>
</dbReference>
<feature type="transmembrane region" description="Helical" evidence="9">
    <location>
        <begin position="94"/>
        <end position="113"/>
    </location>
</feature>
<evidence type="ECO:0000256" key="9">
    <source>
        <dbReference type="HAMAP-Rule" id="MF_00154"/>
    </source>
</evidence>
<proteinExistence type="inferred from homology"/>
<dbReference type="EC" id="2.5.1.141" evidence="9"/>
<dbReference type="InterPro" id="IPR006369">
    <property type="entry name" value="Protohaem_IX_farnesylTrfase"/>
</dbReference>
<dbReference type="CDD" id="cd13957">
    <property type="entry name" value="PT_UbiA_Cox10"/>
    <property type="match status" value="1"/>
</dbReference>
<comment type="subcellular location">
    <subcellularLocation>
        <location evidence="9">Cell membrane</location>
        <topology evidence="9">Multi-pass membrane protein</topology>
    </subcellularLocation>
    <subcellularLocation>
        <location evidence="1">Membrane</location>
        <topology evidence="1">Multi-pass membrane protein</topology>
    </subcellularLocation>
</comment>
<keyword evidence="5 9" id="KW-1133">Transmembrane helix</keyword>
<dbReference type="STRING" id="1312852.EG19_02690"/>
<evidence type="ECO:0000313" key="10">
    <source>
        <dbReference type="EMBL" id="KDA53900.1"/>
    </source>
</evidence>
<dbReference type="Pfam" id="PF01040">
    <property type="entry name" value="UbiA"/>
    <property type="match status" value="1"/>
</dbReference>
<dbReference type="Gene3D" id="1.10.357.140">
    <property type="entry name" value="UbiA prenyltransferase"/>
    <property type="match status" value="1"/>
</dbReference>
<evidence type="ECO:0000256" key="4">
    <source>
        <dbReference type="ARBA" id="ARBA00022692"/>
    </source>
</evidence>
<sequence length="318" mass="34419">MLAGPLFRRLVRFLQLHMELTKARLSSLVVVTAGGGYVLAAGFEDSARLLWTLLGTFLASAGAMALNEVWEVGRDARMHRTATRPLVTGALPRWYGLVFGILCSSFGVVLLAWKSHPLAALLGLLVIALYVLVYTPLKAKSPFCTLVGAVCGAIPPLMGWAGATGSLAPGAWILAFLLFFWQIPHFLSLAWLYREDYRRGGFRMLPEVDPEGRLTGRFSFLYALATAGSALSLALLRLAGAYFTAGAILLGGTLVFFAWRLAAAPSDRTARALFRTTLLYLPLVVVLSAVDRRGEVKSSQVAEAPAPPAAALIWVRER</sequence>
<comment type="caution">
    <text evidence="10">The sequence shown here is derived from an EMBL/GenBank/DDBJ whole genome shotgun (WGS) entry which is preliminary data.</text>
</comment>
<dbReference type="InterPro" id="IPR044878">
    <property type="entry name" value="UbiA_sf"/>
</dbReference>
<dbReference type="EMBL" id="JMFG01000016">
    <property type="protein sequence ID" value="KDA53900.1"/>
    <property type="molecule type" value="Genomic_DNA"/>
</dbReference>
<keyword evidence="2 9" id="KW-1003">Cell membrane</keyword>
<evidence type="ECO:0000256" key="2">
    <source>
        <dbReference type="ARBA" id="ARBA00022475"/>
    </source>
</evidence>
<name>A0A062XZI9_9BACT</name>
<dbReference type="GO" id="GO:0006784">
    <property type="term" value="P:heme A biosynthetic process"/>
    <property type="evidence" value="ECO:0007669"/>
    <property type="project" value="TreeGrafter"/>
</dbReference>
<evidence type="ECO:0000256" key="5">
    <source>
        <dbReference type="ARBA" id="ARBA00022989"/>
    </source>
</evidence>
<dbReference type="GO" id="GO:0005886">
    <property type="term" value="C:plasma membrane"/>
    <property type="evidence" value="ECO:0007669"/>
    <property type="project" value="UniProtKB-SubCell"/>
</dbReference>
<evidence type="ECO:0000313" key="11">
    <source>
        <dbReference type="Proteomes" id="UP000027284"/>
    </source>
</evidence>
<keyword evidence="3 9" id="KW-0808">Transferase</keyword>
<evidence type="ECO:0000256" key="8">
    <source>
        <dbReference type="ARBA" id="ARBA00047690"/>
    </source>
</evidence>
<keyword evidence="4 9" id="KW-0812">Transmembrane</keyword>
<dbReference type="PANTHER" id="PTHR43448:SF2">
    <property type="entry name" value="PROTOHEME IX FARNESYLTRANSFERASE, MITOCHONDRIAL"/>
    <property type="match status" value="1"/>
</dbReference>
<accession>A0A062XZI9</accession>
<evidence type="ECO:0000256" key="6">
    <source>
        <dbReference type="ARBA" id="ARBA00023133"/>
    </source>
</evidence>
<reference evidence="10 11" key="1">
    <citation type="submission" date="2014-04" db="EMBL/GenBank/DDBJ databases">
        <title>The Genome Sequence of Thermoanaerobaculum aquaticum MP-01, The First Cultivated Group 23 Acidobacterium.</title>
        <authorList>
            <person name="Stamps B.W."/>
            <person name="Losey N.A."/>
            <person name="Lawson P.A."/>
            <person name="Stevenson B.S."/>
        </authorList>
    </citation>
    <scope>NUCLEOTIDE SEQUENCE [LARGE SCALE GENOMIC DNA]</scope>
    <source>
        <strain evidence="10 11">MP-01</strain>
    </source>
</reference>
<feature type="transmembrane region" description="Helical" evidence="9">
    <location>
        <begin position="241"/>
        <end position="260"/>
    </location>
</feature>